<dbReference type="Proteomes" id="UP001497482">
    <property type="component" value="Chromosome 15"/>
</dbReference>
<proteinExistence type="predicted"/>
<feature type="region of interest" description="Disordered" evidence="1">
    <location>
        <begin position="1"/>
        <end position="46"/>
    </location>
</feature>
<accession>A0AAV2K0V7</accession>
<reference evidence="3 4" key="1">
    <citation type="submission" date="2024-04" db="EMBL/GenBank/DDBJ databases">
        <authorList>
            <person name="Waldvogel A.-M."/>
            <person name="Schoenle A."/>
        </authorList>
    </citation>
    <scope>NUCLEOTIDE SEQUENCE [LARGE SCALE GENOMIC DNA]</scope>
</reference>
<evidence type="ECO:0000256" key="1">
    <source>
        <dbReference type="SAM" id="MobiDB-lite"/>
    </source>
</evidence>
<keyword evidence="2" id="KW-0812">Transmembrane</keyword>
<keyword evidence="2" id="KW-1133">Transmembrane helix</keyword>
<evidence type="ECO:0000256" key="2">
    <source>
        <dbReference type="SAM" id="Phobius"/>
    </source>
</evidence>
<protein>
    <submittedName>
        <fullName evidence="3">Uncharacterized protein</fullName>
    </submittedName>
</protein>
<evidence type="ECO:0000313" key="3">
    <source>
        <dbReference type="EMBL" id="CAL1581827.1"/>
    </source>
</evidence>
<keyword evidence="2" id="KW-0472">Membrane</keyword>
<sequence length="137" mass="12985">MGGGGVGGGGGGGRGGGAGGGGGGWGGEGGGEGGGGGGRGGGGEGWGGGGGGGGVCSEGGDCWVGACGTFRVVSLMLGWRCPVRGCGLLLFGGGLGLVWEGWWRVLFMLVAVCVLGFFFVIAVICLWFFGCPFVRGT</sequence>
<evidence type="ECO:0000313" key="4">
    <source>
        <dbReference type="Proteomes" id="UP001497482"/>
    </source>
</evidence>
<organism evidence="3 4">
    <name type="scientific">Knipowitschia caucasica</name>
    <name type="common">Caucasian dwarf goby</name>
    <name type="synonym">Pomatoschistus caucasicus</name>
    <dbReference type="NCBI Taxonomy" id="637954"/>
    <lineage>
        <taxon>Eukaryota</taxon>
        <taxon>Metazoa</taxon>
        <taxon>Chordata</taxon>
        <taxon>Craniata</taxon>
        <taxon>Vertebrata</taxon>
        <taxon>Euteleostomi</taxon>
        <taxon>Actinopterygii</taxon>
        <taxon>Neopterygii</taxon>
        <taxon>Teleostei</taxon>
        <taxon>Neoteleostei</taxon>
        <taxon>Acanthomorphata</taxon>
        <taxon>Gobiaria</taxon>
        <taxon>Gobiiformes</taxon>
        <taxon>Gobioidei</taxon>
        <taxon>Gobiidae</taxon>
        <taxon>Gobiinae</taxon>
        <taxon>Knipowitschia</taxon>
    </lineage>
</organism>
<dbReference type="EMBL" id="OZ035837">
    <property type="protein sequence ID" value="CAL1581827.1"/>
    <property type="molecule type" value="Genomic_DNA"/>
</dbReference>
<dbReference type="AlphaFoldDB" id="A0AAV2K0V7"/>
<feature type="transmembrane region" description="Helical" evidence="2">
    <location>
        <begin position="105"/>
        <end position="129"/>
    </location>
</feature>
<keyword evidence="4" id="KW-1185">Reference proteome</keyword>
<feature type="transmembrane region" description="Helical" evidence="2">
    <location>
        <begin position="81"/>
        <end position="99"/>
    </location>
</feature>
<gene>
    <name evidence="3" type="ORF">KC01_LOCUS12544</name>
</gene>
<name>A0AAV2K0V7_KNICA</name>